<feature type="region of interest" description="Disordered" evidence="1">
    <location>
        <begin position="1"/>
        <end position="261"/>
    </location>
</feature>
<feature type="compositionally biased region" description="Low complexity" evidence="1">
    <location>
        <begin position="140"/>
        <end position="161"/>
    </location>
</feature>
<feature type="region of interest" description="Disordered" evidence="1">
    <location>
        <begin position="280"/>
        <end position="318"/>
    </location>
</feature>
<accession>A0A9X1SSX5</accession>
<evidence type="ECO:0000313" key="3">
    <source>
        <dbReference type="EMBL" id="MCD5310060.1"/>
    </source>
</evidence>
<comment type="caution">
    <text evidence="3">The sequence shown here is derived from an EMBL/GenBank/DDBJ whole genome shotgun (WGS) entry which is preliminary data.</text>
</comment>
<dbReference type="RefSeq" id="WP_231438989.1">
    <property type="nucleotide sequence ID" value="NZ_JAJOMB010000002.1"/>
</dbReference>
<gene>
    <name evidence="3" type="ORF">LR394_04080</name>
</gene>
<feature type="compositionally biased region" description="Basic and acidic residues" evidence="1">
    <location>
        <begin position="99"/>
        <end position="115"/>
    </location>
</feature>
<dbReference type="EMBL" id="JAJOMB010000002">
    <property type="protein sequence ID" value="MCD5310060.1"/>
    <property type="molecule type" value="Genomic_DNA"/>
</dbReference>
<keyword evidence="2" id="KW-0812">Transmembrane</keyword>
<dbReference type="Proteomes" id="UP001138997">
    <property type="component" value="Unassembled WGS sequence"/>
</dbReference>
<evidence type="ECO:0000313" key="4">
    <source>
        <dbReference type="Proteomes" id="UP001138997"/>
    </source>
</evidence>
<name>A0A9X1SSX5_9ACTN</name>
<protein>
    <submittedName>
        <fullName evidence="3">Uncharacterized protein</fullName>
    </submittedName>
</protein>
<proteinExistence type="predicted"/>
<evidence type="ECO:0000256" key="2">
    <source>
        <dbReference type="SAM" id="Phobius"/>
    </source>
</evidence>
<evidence type="ECO:0000256" key="1">
    <source>
        <dbReference type="SAM" id="MobiDB-lite"/>
    </source>
</evidence>
<keyword evidence="2" id="KW-1133">Transmembrane helix</keyword>
<organism evidence="3 4">
    <name type="scientific">Kineosporia babensis</name>
    <dbReference type="NCBI Taxonomy" id="499548"/>
    <lineage>
        <taxon>Bacteria</taxon>
        <taxon>Bacillati</taxon>
        <taxon>Actinomycetota</taxon>
        <taxon>Actinomycetes</taxon>
        <taxon>Kineosporiales</taxon>
        <taxon>Kineosporiaceae</taxon>
        <taxon>Kineosporia</taxon>
    </lineage>
</organism>
<feature type="transmembrane region" description="Helical" evidence="2">
    <location>
        <begin position="502"/>
        <end position="523"/>
    </location>
</feature>
<dbReference type="AlphaFoldDB" id="A0A9X1SSX5"/>
<feature type="transmembrane region" description="Helical" evidence="2">
    <location>
        <begin position="327"/>
        <end position="348"/>
    </location>
</feature>
<keyword evidence="2" id="KW-0472">Membrane</keyword>
<keyword evidence="4" id="KW-1185">Reference proteome</keyword>
<reference evidence="3" key="1">
    <citation type="submission" date="2021-11" db="EMBL/GenBank/DDBJ databases">
        <title>Streptomyces corallinus and Kineosporia corallina sp. nov., two new coral-derived marine actinobacteria.</title>
        <authorList>
            <person name="Buangrab K."/>
            <person name="Sutthacheep M."/>
            <person name="Yeemin T."/>
            <person name="Harunari E."/>
            <person name="Igarashi Y."/>
            <person name="Sripreechasak P."/>
            <person name="Kanchanasin P."/>
            <person name="Tanasupawat S."/>
            <person name="Phongsopitanun W."/>
        </authorList>
    </citation>
    <scope>NUCLEOTIDE SEQUENCE</scope>
    <source>
        <strain evidence="3">JCM 31032</strain>
    </source>
</reference>
<sequence length="531" mass="53968">MSDSHTNPSGLPAAGPRIGTETAPNPAEELSVAHDAAPAESDDEGGSGQSEEKTAAPETAGHNGAEAPADAKATDGPSRPENPKADAETGEPEGSTAPEPDKPGKDVGGSDRSADAEPASGEAPKGASPEDGTQAGPAPTTARRTMGGTAAGAVHRQAAAALERKPAEPASPDAEEAPGRAATEPKPSGTASDSAPLEAERNDQLAIAKRKPWSANRPDTAPIARPEPAATNVSQADPRPPSASASHATEAPPADQDVPEKPVFASRRERKLYETGAISLPGVTTEDTVADQPGGPQTSPISAPETAPTGINPQPERKQPGRLIQKLSVGAAALIALAGVVVLVVGGLKATVWAPSDVVVGKLGANSQKFLTTEVGALEMAGPRLQIQVQGAGSDPVFIGIGRASDVDAYLGEAASDRIVGLDRDQENRLITETAGSDTAEVLDPAGADVWKVSVLGQGSAELTWPEPAEGQWRMVIATDGTGPAPQDVTLTWSGQEPVNRAPVWIAVGAVLLGAGLIGLFLLRARNRRPS</sequence>